<reference evidence="2" key="1">
    <citation type="submission" date="2022-10" db="EMBL/GenBank/DDBJ databases">
        <authorList>
            <person name="Chen Y."/>
            <person name="Dougan E. K."/>
            <person name="Chan C."/>
            <person name="Rhodes N."/>
            <person name="Thang M."/>
        </authorList>
    </citation>
    <scope>NUCLEOTIDE SEQUENCE</scope>
</reference>
<evidence type="ECO:0000313" key="3">
    <source>
        <dbReference type="EMBL" id="CAL1138038.1"/>
    </source>
</evidence>
<evidence type="ECO:0000256" key="1">
    <source>
        <dbReference type="SAM" id="MobiDB-lite"/>
    </source>
</evidence>
<dbReference type="EMBL" id="CAMXCT010000906">
    <property type="protein sequence ID" value="CAI3984663.1"/>
    <property type="molecule type" value="Genomic_DNA"/>
</dbReference>
<comment type="caution">
    <text evidence="2">The sequence shown here is derived from an EMBL/GenBank/DDBJ whole genome shotgun (WGS) entry which is preliminary data.</text>
</comment>
<feature type="region of interest" description="Disordered" evidence="1">
    <location>
        <begin position="63"/>
        <end position="104"/>
    </location>
</feature>
<evidence type="ECO:0000313" key="2">
    <source>
        <dbReference type="EMBL" id="CAI3984663.1"/>
    </source>
</evidence>
<accession>A0A9P1FQH8</accession>
<evidence type="ECO:0000313" key="4">
    <source>
        <dbReference type="Proteomes" id="UP001152797"/>
    </source>
</evidence>
<dbReference type="EMBL" id="CAMXCT020000906">
    <property type="protein sequence ID" value="CAL1138038.1"/>
    <property type="molecule type" value="Genomic_DNA"/>
</dbReference>
<reference evidence="3" key="2">
    <citation type="submission" date="2024-04" db="EMBL/GenBank/DDBJ databases">
        <authorList>
            <person name="Chen Y."/>
            <person name="Shah S."/>
            <person name="Dougan E. K."/>
            <person name="Thang M."/>
            <person name="Chan C."/>
        </authorList>
    </citation>
    <scope>NUCLEOTIDE SEQUENCE [LARGE SCALE GENOMIC DNA]</scope>
</reference>
<organism evidence="2">
    <name type="scientific">Cladocopium goreaui</name>
    <dbReference type="NCBI Taxonomy" id="2562237"/>
    <lineage>
        <taxon>Eukaryota</taxon>
        <taxon>Sar</taxon>
        <taxon>Alveolata</taxon>
        <taxon>Dinophyceae</taxon>
        <taxon>Suessiales</taxon>
        <taxon>Symbiodiniaceae</taxon>
        <taxon>Cladocopium</taxon>
    </lineage>
</organism>
<name>A0A9P1FQH8_9DINO</name>
<feature type="compositionally biased region" description="Polar residues" evidence="1">
    <location>
        <begin position="87"/>
        <end position="98"/>
    </location>
</feature>
<dbReference type="EMBL" id="CAMXCT030000906">
    <property type="protein sequence ID" value="CAL4771975.1"/>
    <property type="molecule type" value="Genomic_DNA"/>
</dbReference>
<protein>
    <submittedName>
        <fullName evidence="2">Uncharacterized protein</fullName>
    </submittedName>
</protein>
<feature type="compositionally biased region" description="Basic and acidic residues" evidence="1">
    <location>
        <begin position="66"/>
        <end position="82"/>
    </location>
</feature>
<keyword evidence="4" id="KW-1185">Reference proteome</keyword>
<dbReference type="AlphaFoldDB" id="A0A9P1FQH8"/>
<sequence>MGRSMIRVVGTRLRNAFENESVNCLRAAQRRACSAWRPVRKQNAPIIQSRLVVSLRIYNKKIGQQPDREKQRNQLRVSESRVKPSRKSNGLSSVSSSADVLEPR</sequence>
<proteinExistence type="predicted"/>
<gene>
    <name evidence="2" type="ORF">C1SCF055_LOCUS12184</name>
</gene>
<dbReference type="Proteomes" id="UP001152797">
    <property type="component" value="Unassembled WGS sequence"/>
</dbReference>